<dbReference type="Ensembl" id="ENSSPAT00000022563.1">
    <property type="protein sequence ID" value="ENSSPAP00000022211.1"/>
    <property type="gene ID" value="ENSSPAG00000016767.1"/>
</dbReference>
<protein>
    <recommendedName>
        <fullName evidence="1">Deoxynucleoside kinase domain-containing protein</fullName>
    </recommendedName>
</protein>
<dbReference type="Gene3D" id="3.40.50.300">
    <property type="entry name" value="P-loop containing nucleotide triphosphate hydrolases"/>
    <property type="match status" value="1"/>
</dbReference>
<reference evidence="2" key="1">
    <citation type="submission" date="2023-09" db="UniProtKB">
        <authorList>
            <consortium name="Ensembl"/>
        </authorList>
    </citation>
    <scope>IDENTIFICATION</scope>
</reference>
<evidence type="ECO:0000313" key="2">
    <source>
        <dbReference type="Ensembl" id="ENSSPAP00000022211.1"/>
    </source>
</evidence>
<dbReference type="STRING" id="144197.ENSSPAP00000022211"/>
<dbReference type="SUPFAM" id="SSF52540">
    <property type="entry name" value="P-loop containing nucleoside triphosphate hydrolases"/>
    <property type="match status" value="1"/>
</dbReference>
<dbReference type="AlphaFoldDB" id="A0A3B5AP54"/>
<dbReference type="GO" id="GO:0005739">
    <property type="term" value="C:mitochondrion"/>
    <property type="evidence" value="ECO:0007669"/>
    <property type="project" value="TreeGrafter"/>
</dbReference>
<dbReference type="InterPro" id="IPR050566">
    <property type="entry name" value="Deoxyribonucleoside_kinase"/>
</dbReference>
<dbReference type="InterPro" id="IPR027417">
    <property type="entry name" value="P-loop_NTPase"/>
</dbReference>
<evidence type="ECO:0000259" key="1">
    <source>
        <dbReference type="Pfam" id="PF01712"/>
    </source>
</evidence>
<sequence length="210" mass="24883">MKLKYSDKIRLKRACAAPLFFALSNAYGARSTAATEEEDECSGSTDTVGLDPDIRISARRPPLPLRHRHHRCYLATMSRNMFEHQTYHQAWRWQHHALGLFWLNLTETEFSVYQDWHTWLLNQFEPDITLDAIIYLRAPPQRCMQRLLHLGQDEEQDIPPEYLEQLHFWILDIRNSDLEVCRRSKSDTNKDRKQTEMCCRKSASCRLEEC</sequence>
<dbReference type="PANTHER" id="PTHR10513:SF48">
    <property type="entry name" value="DEOXYCYTIDINE KINASE 2"/>
    <property type="match status" value="1"/>
</dbReference>
<dbReference type="GO" id="GO:0019136">
    <property type="term" value="F:deoxynucleoside kinase activity"/>
    <property type="evidence" value="ECO:0007669"/>
    <property type="project" value="TreeGrafter"/>
</dbReference>
<feature type="domain" description="Deoxynucleoside kinase" evidence="1">
    <location>
        <begin position="105"/>
        <end position="167"/>
    </location>
</feature>
<name>A0A3B5AP54_9TELE</name>
<dbReference type="PANTHER" id="PTHR10513">
    <property type="entry name" value="DEOXYNUCLEOSIDE KINASE"/>
    <property type="match status" value="1"/>
</dbReference>
<accession>A0A3B5AP54</accession>
<organism evidence="2">
    <name type="scientific">Stegastes partitus</name>
    <name type="common">bicolor damselfish</name>
    <dbReference type="NCBI Taxonomy" id="144197"/>
    <lineage>
        <taxon>Eukaryota</taxon>
        <taxon>Metazoa</taxon>
        <taxon>Chordata</taxon>
        <taxon>Craniata</taxon>
        <taxon>Vertebrata</taxon>
        <taxon>Euteleostomi</taxon>
        <taxon>Actinopterygii</taxon>
        <taxon>Neopterygii</taxon>
        <taxon>Teleostei</taxon>
        <taxon>Neoteleostei</taxon>
        <taxon>Acanthomorphata</taxon>
        <taxon>Ovalentaria</taxon>
        <taxon>Pomacentridae</taxon>
        <taxon>Stegastes</taxon>
    </lineage>
</organism>
<proteinExistence type="predicted"/>
<dbReference type="GeneTree" id="ENSGT00940000164917"/>
<dbReference type="Pfam" id="PF01712">
    <property type="entry name" value="dNK"/>
    <property type="match status" value="1"/>
</dbReference>
<dbReference type="InterPro" id="IPR031314">
    <property type="entry name" value="DNK_dom"/>
</dbReference>